<dbReference type="EMBL" id="LKEV01000002">
    <property type="protein sequence ID" value="KQB86738.1"/>
    <property type="molecule type" value="Genomic_DNA"/>
</dbReference>
<feature type="transmembrane region" description="Helical" evidence="1">
    <location>
        <begin position="24"/>
        <end position="43"/>
    </location>
</feature>
<gene>
    <name evidence="2" type="ORF">Clow_00946</name>
</gene>
<evidence type="ECO:0000313" key="3">
    <source>
        <dbReference type="Proteomes" id="UP000050488"/>
    </source>
</evidence>
<dbReference type="PATRIC" id="fig|1544413.3.peg.950"/>
<dbReference type="STRING" id="1544413.Clow_00946"/>
<evidence type="ECO:0000256" key="1">
    <source>
        <dbReference type="SAM" id="Phobius"/>
    </source>
</evidence>
<accession>A0A0N8W0H8</accession>
<feature type="transmembrane region" description="Helical" evidence="1">
    <location>
        <begin position="49"/>
        <end position="69"/>
    </location>
</feature>
<organism evidence="2 3">
    <name type="scientific">Corynebacterium lowii</name>
    <dbReference type="NCBI Taxonomy" id="1544413"/>
    <lineage>
        <taxon>Bacteria</taxon>
        <taxon>Bacillati</taxon>
        <taxon>Actinomycetota</taxon>
        <taxon>Actinomycetes</taxon>
        <taxon>Mycobacteriales</taxon>
        <taxon>Corynebacteriaceae</taxon>
        <taxon>Corynebacterium</taxon>
    </lineage>
</organism>
<dbReference type="Proteomes" id="UP000050488">
    <property type="component" value="Unassembled WGS sequence"/>
</dbReference>
<keyword evidence="3" id="KW-1185">Reference proteome</keyword>
<name>A0A0N8W0H8_9CORY</name>
<comment type="caution">
    <text evidence="2">The sequence shown here is derived from an EMBL/GenBank/DDBJ whole genome shotgun (WGS) entry which is preliminary data.</text>
</comment>
<keyword evidence="1" id="KW-0472">Membrane</keyword>
<sequence>MARAVGIVSGVAEESQRMSVMNMFFAQVYLGAGIPIVILGVAITYGDFLLSAALFAVVVAVLALVGLWLTREIEA</sequence>
<dbReference type="AlphaFoldDB" id="A0A0N8W0H8"/>
<evidence type="ECO:0000313" key="2">
    <source>
        <dbReference type="EMBL" id="KQB86738.1"/>
    </source>
</evidence>
<proteinExistence type="predicted"/>
<protein>
    <submittedName>
        <fullName evidence="2">Uncharacterized protein</fullName>
    </submittedName>
</protein>
<reference evidence="2 3" key="1">
    <citation type="submission" date="2015-10" db="EMBL/GenBank/DDBJ databases">
        <title>Corynebacteirum lowii and Corynebacterium oculi species nova, derived from human clinical disease and and emended description of Corynebacterium mastiditis.</title>
        <authorList>
            <person name="Bernard K."/>
            <person name="Pacheco A.L."/>
            <person name="Mcdougall C."/>
            <person name="Burtx T."/>
            <person name="Weibe D."/>
            <person name="Tyler S."/>
            <person name="Olson A.B."/>
            <person name="Cnockaert M."/>
            <person name="Eguchi H."/>
            <person name="Kuwahara T."/>
            <person name="Nakayama-Imaohji H."/>
            <person name="Boudewijins M."/>
            <person name="Van Hoecke F."/>
            <person name="Bernier A.-M."/>
            <person name="Vandamme P."/>
        </authorList>
    </citation>
    <scope>NUCLEOTIDE SEQUENCE [LARGE SCALE GENOMIC DNA]</scope>
    <source>
        <strain evidence="2 3">NML 130206</strain>
    </source>
</reference>
<keyword evidence="1" id="KW-0812">Transmembrane</keyword>
<keyword evidence="1" id="KW-1133">Transmembrane helix</keyword>